<evidence type="ECO:0000313" key="6">
    <source>
        <dbReference type="EMBL" id="KGJ03253.1"/>
    </source>
</evidence>
<evidence type="ECO:0000256" key="2">
    <source>
        <dbReference type="ARBA" id="ARBA00022670"/>
    </source>
</evidence>
<evidence type="ECO:0000256" key="4">
    <source>
        <dbReference type="ARBA" id="ARBA00022807"/>
    </source>
</evidence>
<dbReference type="SUPFAM" id="SSF54001">
    <property type="entry name" value="Cysteine proteinases"/>
    <property type="match status" value="1"/>
</dbReference>
<dbReference type="Proteomes" id="UP000029917">
    <property type="component" value="Unassembled WGS sequence"/>
</dbReference>
<proteinExistence type="inferred from homology"/>
<dbReference type="RefSeq" id="WP_036721006.1">
    <property type="nucleotide sequence ID" value="NZ_JRKS01000054.1"/>
</dbReference>
<keyword evidence="7" id="KW-1185">Reference proteome</keyword>
<dbReference type="AlphaFoldDB" id="A0A099EZ46"/>
<comment type="similarity">
    <text evidence="1">Belongs to the peptidase C40 family.</text>
</comment>
<dbReference type="EMBL" id="JRKS01000054">
    <property type="protein sequence ID" value="KGJ03253.1"/>
    <property type="molecule type" value="Genomic_DNA"/>
</dbReference>
<dbReference type="InterPro" id="IPR000064">
    <property type="entry name" value="NLP_P60_dom"/>
</dbReference>
<dbReference type="InterPro" id="IPR038765">
    <property type="entry name" value="Papain-like_cys_pep_sf"/>
</dbReference>
<accession>A0A099EZ46</accession>
<feature type="domain" description="NlpC/P60" evidence="5">
    <location>
        <begin position="1"/>
        <end position="133"/>
    </location>
</feature>
<dbReference type="STRING" id="690417.IC63_13560"/>
<dbReference type="OrthoDB" id="6058745at2"/>
<dbReference type="GO" id="GO:0008234">
    <property type="term" value="F:cysteine-type peptidase activity"/>
    <property type="evidence" value="ECO:0007669"/>
    <property type="project" value="UniProtKB-KW"/>
</dbReference>
<keyword evidence="2" id="KW-0645">Protease</keyword>
<evidence type="ECO:0000256" key="1">
    <source>
        <dbReference type="ARBA" id="ARBA00007074"/>
    </source>
</evidence>
<reference evidence="6 7" key="2">
    <citation type="submission" date="2014-10" db="EMBL/GenBank/DDBJ databases">
        <title>Paracoccus sanguinis sp. nov., isolated from clinical specimens of New York State patients.</title>
        <authorList>
            <person name="Mingle L.A."/>
            <person name="Cole J.A."/>
            <person name="Lapierre P."/>
            <person name="Musser K.A."/>
        </authorList>
    </citation>
    <scope>NUCLEOTIDE SEQUENCE [LARGE SCALE GENOMIC DNA]</scope>
    <source>
        <strain evidence="6 7">HAMBI 3106</strain>
    </source>
</reference>
<gene>
    <name evidence="6" type="ORF">IC63_13560</name>
</gene>
<dbReference type="GO" id="GO:0006508">
    <property type="term" value="P:proteolysis"/>
    <property type="evidence" value="ECO:0007669"/>
    <property type="project" value="UniProtKB-KW"/>
</dbReference>
<sequence>MNWSAAYVGIPFKDHGRDRSGCDCYGLARLVYRGELGIDLPEYGSYASADEHAEIAALIDGAAAGPEWSPCAGGRSFDLAVFRRGRLATHLGLVVLPGIMLHMADEDAAKVERIAGPWSSRLVGYWRHAGASA</sequence>
<keyword evidence="3" id="KW-0378">Hydrolase</keyword>
<evidence type="ECO:0000259" key="5">
    <source>
        <dbReference type="PROSITE" id="PS51935"/>
    </source>
</evidence>
<evidence type="ECO:0000313" key="7">
    <source>
        <dbReference type="Proteomes" id="UP000029917"/>
    </source>
</evidence>
<protein>
    <recommendedName>
        <fullName evidence="5">NlpC/P60 domain-containing protein</fullName>
    </recommendedName>
</protein>
<organism evidence="6 7">
    <name type="scientific">Paracoccus sphaerophysae</name>
    <dbReference type="NCBI Taxonomy" id="690417"/>
    <lineage>
        <taxon>Bacteria</taxon>
        <taxon>Pseudomonadati</taxon>
        <taxon>Pseudomonadota</taxon>
        <taxon>Alphaproteobacteria</taxon>
        <taxon>Rhodobacterales</taxon>
        <taxon>Paracoccaceae</taxon>
        <taxon>Paracoccus</taxon>
    </lineage>
</organism>
<keyword evidence="4" id="KW-0788">Thiol protease</keyword>
<reference evidence="6 7" key="1">
    <citation type="submission" date="2014-09" db="EMBL/GenBank/DDBJ databases">
        <authorList>
            <person name="McGinnis J.M."/>
            <person name="Wolfgang W.J."/>
        </authorList>
    </citation>
    <scope>NUCLEOTIDE SEQUENCE [LARGE SCALE GENOMIC DNA]</scope>
    <source>
        <strain evidence="6 7">HAMBI 3106</strain>
    </source>
</reference>
<evidence type="ECO:0000256" key="3">
    <source>
        <dbReference type="ARBA" id="ARBA00022801"/>
    </source>
</evidence>
<name>A0A099EZ46_9RHOB</name>
<comment type="caution">
    <text evidence="6">The sequence shown here is derived from an EMBL/GenBank/DDBJ whole genome shotgun (WGS) entry which is preliminary data.</text>
</comment>
<dbReference type="Gene3D" id="3.90.1720.10">
    <property type="entry name" value="endopeptidase domain like (from Nostoc punctiforme)"/>
    <property type="match status" value="1"/>
</dbReference>
<dbReference type="PROSITE" id="PS51935">
    <property type="entry name" value="NLPC_P60"/>
    <property type="match status" value="1"/>
</dbReference>
<dbReference type="Pfam" id="PF00877">
    <property type="entry name" value="NLPC_P60"/>
    <property type="match status" value="1"/>
</dbReference>